<keyword evidence="1" id="KW-0472">Membrane</keyword>
<reference evidence="2 3" key="1">
    <citation type="submission" date="2020-04" db="EMBL/GenBank/DDBJ databases">
        <title>A Flavivirga sp. nov.</title>
        <authorList>
            <person name="Sun X."/>
        </authorList>
    </citation>
    <scope>NUCLEOTIDE SEQUENCE [LARGE SCALE GENOMIC DNA]</scope>
    <source>
        <strain evidence="2 3">Y03</strain>
    </source>
</reference>
<dbReference type="Proteomes" id="UP000746690">
    <property type="component" value="Unassembled WGS sequence"/>
</dbReference>
<organism evidence="2 3">
    <name type="scientific">Flavivirga algicola</name>
    <dbReference type="NCBI Taxonomy" id="2729136"/>
    <lineage>
        <taxon>Bacteria</taxon>
        <taxon>Pseudomonadati</taxon>
        <taxon>Bacteroidota</taxon>
        <taxon>Flavobacteriia</taxon>
        <taxon>Flavobacteriales</taxon>
        <taxon>Flavobacteriaceae</taxon>
        <taxon>Flavivirga</taxon>
    </lineage>
</organism>
<dbReference type="SUPFAM" id="SSF52266">
    <property type="entry name" value="SGNH hydrolase"/>
    <property type="match status" value="1"/>
</dbReference>
<evidence type="ECO:0000256" key="1">
    <source>
        <dbReference type="SAM" id="Phobius"/>
    </source>
</evidence>
<evidence type="ECO:0000313" key="2">
    <source>
        <dbReference type="EMBL" id="NMH88228.1"/>
    </source>
</evidence>
<name>A0ABX1RZK8_9FLAO</name>
<protein>
    <recommendedName>
        <fullName evidence="4">SGNH/GDSL hydrolase family protein</fullName>
    </recommendedName>
</protein>
<gene>
    <name evidence="2" type="ORF">HHX25_11985</name>
</gene>
<evidence type="ECO:0000313" key="3">
    <source>
        <dbReference type="Proteomes" id="UP000746690"/>
    </source>
</evidence>
<proteinExistence type="predicted"/>
<dbReference type="EMBL" id="JABBHF010000006">
    <property type="protein sequence ID" value="NMH88228.1"/>
    <property type="molecule type" value="Genomic_DNA"/>
</dbReference>
<keyword evidence="1" id="KW-0812">Transmembrane</keyword>
<keyword evidence="3" id="KW-1185">Reference proteome</keyword>
<accession>A0ABX1RZK8</accession>
<evidence type="ECO:0008006" key="4">
    <source>
        <dbReference type="Google" id="ProtNLM"/>
    </source>
</evidence>
<sequence>MKLLLIKLSVFFVVCFGIITAILMNYGGNVDYFYPKFTTPKVKSIIIGDSRSFQGIQPSVINQYFNNNKKQYDLPILNYSFTGAQAISGPLYTKSILKKVDKTATNGLFIISITPDFLTSKDGFRNDLGEFREANQPPHNMSFVDINPNYEYFFKNMAYFHFKALFRKNSETHKDGWLEESNLPTDTLVFDTWRKHQIDLFLDDRDMYKISDFRVNSFNTLIEELKKYGKVYLIRMPISKEFLDLENSYYPKLNTIVDSIANINETPYFDFNNSGELQYDTYDGHHIDKHGGKAFTKALCDSIVKN</sequence>
<feature type="transmembrane region" description="Helical" evidence="1">
    <location>
        <begin position="6"/>
        <end position="26"/>
    </location>
</feature>
<dbReference type="RefSeq" id="WP_169673610.1">
    <property type="nucleotide sequence ID" value="NZ_JABBHF010000006.1"/>
</dbReference>
<comment type="caution">
    <text evidence="2">The sequence shown here is derived from an EMBL/GenBank/DDBJ whole genome shotgun (WGS) entry which is preliminary data.</text>
</comment>
<keyword evidence="1" id="KW-1133">Transmembrane helix</keyword>